<name>A0A060QGQ9_9PROT</name>
<evidence type="ECO:0000313" key="2">
    <source>
        <dbReference type="Proteomes" id="UP000027583"/>
    </source>
</evidence>
<evidence type="ECO:0000313" key="1">
    <source>
        <dbReference type="EMBL" id="CDG40319.1"/>
    </source>
</evidence>
<accession>A0A060QGQ9</accession>
<reference evidence="1 2" key="2">
    <citation type="journal article" date="2014" name="PLoS ONE">
        <title>Evolution of mitochondria reconstructed from the energy metabolism of living bacteria.</title>
        <authorList>
            <person name="Degli Esposti M."/>
            <person name="Chouaia B."/>
            <person name="Comandatore F."/>
            <person name="Crotti E."/>
            <person name="Sassera D."/>
            <person name="Lievens P.M."/>
            <person name="Daffonchio D."/>
            <person name="Bandi C."/>
        </authorList>
    </citation>
    <scope>NUCLEOTIDE SEQUENCE [LARGE SCALE GENOMIC DNA]</scope>
    <source>
        <strain evidence="1 2">SF2.1</strain>
    </source>
</reference>
<proteinExistence type="predicted"/>
<reference evidence="1 2" key="1">
    <citation type="journal article" date="2014" name="Genome Biol. Evol.">
        <title>Acetic acid bacteria genomes reveal functional traits for adaptation to life in insect guts.</title>
        <authorList>
            <person name="Chouaia B."/>
            <person name="Gaiarsa S."/>
            <person name="Crotti E."/>
            <person name="Comandatore F."/>
            <person name="Degli Esposti M."/>
            <person name="Ricci I."/>
            <person name="Alma A."/>
            <person name="Favia G."/>
            <person name="Bandi C."/>
            <person name="Daffonchio D."/>
        </authorList>
    </citation>
    <scope>NUCLEOTIDE SEQUENCE [LARGE SCALE GENOMIC DNA]</scope>
    <source>
        <strain evidence="1 2">SF2.1</strain>
    </source>
</reference>
<comment type="caution">
    <text evidence="1">The sequence shown here is derived from an EMBL/GenBank/DDBJ whole genome shotgun (WGS) entry which is preliminary data.</text>
</comment>
<gene>
    <name evidence="1" type="ORF">ASAP_2274</name>
</gene>
<protein>
    <submittedName>
        <fullName evidence="1">Uncharacterized protein</fullName>
    </submittedName>
</protein>
<organism evidence="1 2">
    <name type="scientific">Asaia bogorensis</name>
    <dbReference type="NCBI Taxonomy" id="91915"/>
    <lineage>
        <taxon>Bacteria</taxon>
        <taxon>Pseudomonadati</taxon>
        <taxon>Pseudomonadota</taxon>
        <taxon>Alphaproteobacteria</taxon>
        <taxon>Acetobacterales</taxon>
        <taxon>Acetobacteraceae</taxon>
        <taxon>Asaia</taxon>
    </lineage>
</organism>
<sequence length="38" mass="4451">MTRLFVRIFTLYQDGFRIGRVVSCLFVPRQSWLLMSGG</sequence>
<dbReference type="AlphaFoldDB" id="A0A060QGQ9"/>
<dbReference type="Proteomes" id="UP000027583">
    <property type="component" value="Unassembled WGS sequence"/>
</dbReference>
<dbReference type="EMBL" id="CBLX010000015">
    <property type="protein sequence ID" value="CDG40319.1"/>
    <property type="molecule type" value="Genomic_DNA"/>
</dbReference>